<evidence type="ECO:0000259" key="1">
    <source>
        <dbReference type="PROSITE" id="PS51462"/>
    </source>
</evidence>
<dbReference type="GO" id="GO:0016787">
    <property type="term" value="F:hydrolase activity"/>
    <property type="evidence" value="ECO:0007669"/>
    <property type="project" value="UniProtKB-KW"/>
</dbReference>
<dbReference type="Gene3D" id="3.90.79.10">
    <property type="entry name" value="Nucleoside Triphosphate Pyrophosphohydrolase"/>
    <property type="match status" value="1"/>
</dbReference>
<gene>
    <name evidence="2" type="ORF">CTE05_18400</name>
</gene>
<reference evidence="2 3" key="1">
    <citation type="submission" date="2019-07" db="EMBL/GenBank/DDBJ databases">
        <title>Whole genome shotgun sequence of Cellulomonas terrae NBRC 100819.</title>
        <authorList>
            <person name="Hosoyama A."/>
            <person name="Uohara A."/>
            <person name="Ohji S."/>
            <person name="Ichikawa N."/>
        </authorList>
    </citation>
    <scope>NUCLEOTIDE SEQUENCE [LARGE SCALE GENOMIC DNA]</scope>
    <source>
        <strain evidence="2 3">NBRC 100819</strain>
    </source>
</reference>
<dbReference type="Pfam" id="PF00293">
    <property type="entry name" value="NUDIX"/>
    <property type="match status" value="1"/>
</dbReference>
<comment type="caution">
    <text evidence="2">The sequence shown here is derived from an EMBL/GenBank/DDBJ whole genome shotgun (WGS) entry which is preliminary data.</text>
</comment>
<proteinExistence type="predicted"/>
<protein>
    <submittedName>
        <fullName evidence="2">NUDIX hydrolase</fullName>
    </submittedName>
</protein>
<dbReference type="EMBL" id="BJWH01000007">
    <property type="protein sequence ID" value="GEL98293.1"/>
    <property type="molecule type" value="Genomic_DNA"/>
</dbReference>
<name>A0A511JKY9_9CELL</name>
<organism evidence="2 3">
    <name type="scientific">Cellulomonas terrae</name>
    <dbReference type="NCBI Taxonomy" id="311234"/>
    <lineage>
        <taxon>Bacteria</taxon>
        <taxon>Bacillati</taxon>
        <taxon>Actinomycetota</taxon>
        <taxon>Actinomycetes</taxon>
        <taxon>Micrococcales</taxon>
        <taxon>Cellulomonadaceae</taxon>
        <taxon>Cellulomonas</taxon>
    </lineage>
</organism>
<keyword evidence="2" id="KW-0378">Hydrolase</keyword>
<sequence>MTLAARRPYAAAVITDALDEWTPQDPAQVTLLAEYRAFVAASGAAAVDRSLAPAHLTATCFVLTPDLSRVLLCFHRKGQFWVQLGGHLEPGDASLAGAASREGREEGGIAGLVAGRLPVDVHRHELSAAFGHCRTHWDVGFVAYASPDAVPVVSDESEHVAWFDVDDLPAGTPDDFPVRLRTVLDEVRAR</sequence>
<evidence type="ECO:0000313" key="3">
    <source>
        <dbReference type="Proteomes" id="UP000321049"/>
    </source>
</evidence>
<dbReference type="InterPro" id="IPR015797">
    <property type="entry name" value="NUDIX_hydrolase-like_dom_sf"/>
</dbReference>
<feature type="domain" description="Nudix hydrolase" evidence="1">
    <location>
        <begin position="53"/>
        <end position="187"/>
    </location>
</feature>
<dbReference type="AlphaFoldDB" id="A0A511JKY9"/>
<dbReference type="CDD" id="cd03674">
    <property type="entry name" value="NUDIX_Hydrolase"/>
    <property type="match status" value="1"/>
</dbReference>
<dbReference type="PROSITE" id="PS51462">
    <property type="entry name" value="NUDIX"/>
    <property type="match status" value="1"/>
</dbReference>
<dbReference type="SUPFAM" id="SSF55811">
    <property type="entry name" value="Nudix"/>
    <property type="match status" value="1"/>
</dbReference>
<dbReference type="InterPro" id="IPR000086">
    <property type="entry name" value="NUDIX_hydrolase_dom"/>
</dbReference>
<keyword evidence="3" id="KW-1185">Reference proteome</keyword>
<evidence type="ECO:0000313" key="2">
    <source>
        <dbReference type="EMBL" id="GEL98293.1"/>
    </source>
</evidence>
<dbReference type="Proteomes" id="UP000321049">
    <property type="component" value="Unassembled WGS sequence"/>
</dbReference>
<accession>A0A511JKY9</accession>